<dbReference type="EMBL" id="CP093547">
    <property type="protein sequence ID" value="UNP29603.1"/>
    <property type="molecule type" value="Genomic_DNA"/>
</dbReference>
<gene>
    <name evidence="3" type="ORF">MOV92_24645</name>
</gene>
<dbReference type="InterPro" id="IPR002937">
    <property type="entry name" value="Amino_oxidase"/>
</dbReference>
<feature type="domain" description="Amine oxidase" evidence="2">
    <location>
        <begin position="15"/>
        <end position="482"/>
    </location>
</feature>
<dbReference type="PANTHER" id="PTHR43734:SF4">
    <property type="entry name" value="AMINE OXIDASE DOMAIN-CONTAINING PROTEIN"/>
    <property type="match status" value="1"/>
</dbReference>
<dbReference type="InterPro" id="IPR036188">
    <property type="entry name" value="FAD/NAD-bd_sf"/>
</dbReference>
<dbReference type="Proteomes" id="UP000829194">
    <property type="component" value="Chromosome"/>
</dbReference>
<evidence type="ECO:0000313" key="4">
    <source>
        <dbReference type="Proteomes" id="UP000829194"/>
    </source>
</evidence>
<dbReference type="SUPFAM" id="SSF51905">
    <property type="entry name" value="FAD/NAD(P)-binding domain"/>
    <property type="match status" value="1"/>
</dbReference>
<keyword evidence="4" id="KW-1185">Reference proteome</keyword>
<dbReference type="PANTHER" id="PTHR43734">
    <property type="entry name" value="PHYTOENE DESATURASE"/>
    <property type="match status" value="1"/>
</dbReference>
<protein>
    <submittedName>
        <fullName evidence="3">NAD(P)/FAD-dependent oxidoreductase</fullName>
    </submittedName>
</protein>
<proteinExistence type="inferred from homology"/>
<evidence type="ECO:0000313" key="3">
    <source>
        <dbReference type="EMBL" id="UNP29603.1"/>
    </source>
</evidence>
<evidence type="ECO:0000259" key="2">
    <source>
        <dbReference type="Pfam" id="PF01593"/>
    </source>
</evidence>
<reference evidence="3 4" key="1">
    <citation type="submission" date="2022-03" db="EMBL/GenBank/DDBJ databases">
        <title>Complete genome sequence of Lysobacter capsici VKM B-2533 and Lysobacter gummosus 10.1.1, promising sources of lytic agents.</title>
        <authorList>
            <person name="Tarlachkov S.V."/>
            <person name="Kudryakova I.V."/>
            <person name="Afoshin A.S."/>
            <person name="Leontyevskaya E.A."/>
            <person name="Leontyevskaya N.V."/>
        </authorList>
    </citation>
    <scope>NUCLEOTIDE SEQUENCE [LARGE SCALE GENOMIC DNA]</scope>
    <source>
        <strain evidence="3 4">10.1.1</strain>
    </source>
</reference>
<sequence>MASSDEPVVIIGAGLAGLSAAVHLARSGRKVTVLEASEAAGGCCSTSTVDGFTFNNGALYVAVPSVLKATFARLGIDFDSELSLVPIANPQRTVLDNGTAIHLSSADRSYVEGANARERTVSLRQGLDRLQKHWGPIYRTLVRDVLPAEPSLPHVIARLWKYLPRMHGSVERLISRYFADPDVQAAVASTLLYTGTAPARLPATQIIGFMALLEEGFHLPRGGMGMIPAALLRAAQTHSVAIRYGQRASKLWVAGGKLRGVELSTGELIESRHVVATCSGFELATRLLPEDAVPAALLKRARRSPLSHRAIAIQIGCDAIADDAFIVNHVPKMRDQGRMHTATPEVPRWLSFTNPTTTLPELAPQNKAVIEFFAPVSGIASASDWSRELTKQTVENFIEGLRQKLPALSIDTLRVLDPNTFATDRNLYEGALYGIAPGAAPGQFFPHSTRIQGLYLAGQTTFPGYGVPSAMLSGIQASDALLRDAGDTRPPSRSS</sequence>
<comment type="similarity">
    <text evidence="1">Belongs to the carotenoid/retinoid oxidoreductase family.</text>
</comment>
<dbReference type="Gene3D" id="3.50.50.60">
    <property type="entry name" value="FAD/NAD(P)-binding domain"/>
    <property type="match status" value="1"/>
</dbReference>
<accession>A0ABY3XEU3</accession>
<dbReference type="RefSeq" id="WP_057945064.1">
    <property type="nucleotide sequence ID" value="NZ_CP011131.1"/>
</dbReference>
<organism evidence="3 4">
    <name type="scientific">Lysobacter gummosus</name>
    <dbReference type="NCBI Taxonomy" id="262324"/>
    <lineage>
        <taxon>Bacteria</taxon>
        <taxon>Pseudomonadati</taxon>
        <taxon>Pseudomonadota</taxon>
        <taxon>Gammaproteobacteria</taxon>
        <taxon>Lysobacterales</taxon>
        <taxon>Lysobacteraceae</taxon>
        <taxon>Lysobacter</taxon>
    </lineage>
</organism>
<name>A0ABY3XEU3_9GAMM</name>
<evidence type="ECO:0000256" key="1">
    <source>
        <dbReference type="ARBA" id="ARBA00006046"/>
    </source>
</evidence>
<dbReference type="Gene3D" id="3.90.660.50">
    <property type="match status" value="1"/>
</dbReference>
<dbReference type="Pfam" id="PF01593">
    <property type="entry name" value="Amino_oxidase"/>
    <property type="match status" value="1"/>
</dbReference>